<proteinExistence type="predicted"/>
<dbReference type="InterPro" id="IPR054257">
    <property type="entry name" value="DUF6988"/>
</dbReference>
<name>A0ABT8SA49_9BURK</name>
<dbReference type="Proteomes" id="UP001169027">
    <property type="component" value="Unassembled WGS sequence"/>
</dbReference>
<accession>A0ABT8SA49</accession>
<evidence type="ECO:0000313" key="2">
    <source>
        <dbReference type="Proteomes" id="UP001169027"/>
    </source>
</evidence>
<dbReference type="EMBL" id="JAUKVY010000019">
    <property type="protein sequence ID" value="MDO1535308.1"/>
    <property type="molecule type" value="Genomic_DNA"/>
</dbReference>
<sequence length="272" mass="29516">MEPQNQESGSASRRRYGFTHLGTSAKPLGRCLPAQICCRSTAAPSEYDVCMEAAQQGTSDDPLEIMLRRSDELHEALLHLLDGADFDPSPRGEAAFGMCSVALEHGLSLRALMAMGLATSAVGLMRLQFEALTRAMWLQYAASDLAIEKLSAPLTLQSEQAAKNLPSASEMIEQIGKRVGPNVPAAAHQMLAHFKDVSWHAMNSFVHGGIHPLRRQSEGFPVHLALQILRNSNGLLTMTAMTLAVLTWDEAVAKPMSKIQPAFADCLPDLLK</sequence>
<reference evidence="1" key="1">
    <citation type="submission" date="2023-06" db="EMBL/GenBank/DDBJ databases">
        <authorList>
            <person name="Jiang Y."/>
            <person name="Liu Q."/>
        </authorList>
    </citation>
    <scope>NUCLEOTIDE SEQUENCE</scope>
    <source>
        <strain evidence="1">CGMCC 1.12090</strain>
    </source>
</reference>
<organism evidence="1 2">
    <name type="scientific">Variovorax ginsengisoli</name>
    <dbReference type="NCBI Taxonomy" id="363844"/>
    <lineage>
        <taxon>Bacteria</taxon>
        <taxon>Pseudomonadati</taxon>
        <taxon>Pseudomonadota</taxon>
        <taxon>Betaproteobacteria</taxon>
        <taxon>Burkholderiales</taxon>
        <taxon>Comamonadaceae</taxon>
        <taxon>Variovorax</taxon>
    </lineage>
</organism>
<keyword evidence="2" id="KW-1185">Reference proteome</keyword>
<dbReference type="Pfam" id="PF22491">
    <property type="entry name" value="DUF6988"/>
    <property type="match status" value="1"/>
</dbReference>
<evidence type="ECO:0000313" key="1">
    <source>
        <dbReference type="EMBL" id="MDO1535308.1"/>
    </source>
</evidence>
<dbReference type="RefSeq" id="WP_286657981.1">
    <property type="nucleotide sequence ID" value="NZ_JAUJZH010000019.1"/>
</dbReference>
<comment type="caution">
    <text evidence="1">The sequence shown here is derived from an EMBL/GenBank/DDBJ whole genome shotgun (WGS) entry which is preliminary data.</text>
</comment>
<protein>
    <submittedName>
        <fullName evidence="1">Uncharacterized protein</fullName>
    </submittedName>
</protein>
<gene>
    <name evidence="1" type="ORF">Q2T77_23735</name>
</gene>